<reference evidence="2 3" key="1">
    <citation type="submission" date="2024-09" db="EMBL/GenBank/DDBJ databases">
        <title>Chromosome-scale assembly of Riccia fluitans.</title>
        <authorList>
            <person name="Paukszto L."/>
            <person name="Sawicki J."/>
            <person name="Karawczyk K."/>
            <person name="Piernik-Szablinska J."/>
            <person name="Szczecinska M."/>
            <person name="Mazdziarz M."/>
        </authorList>
    </citation>
    <scope>NUCLEOTIDE SEQUENCE [LARGE SCALE GENOMIC DNA]</scope>
    <source>
        <strain evidence="2">Rf_01</strain>
        <tissue evidence="2">Aerial parts of the thallus</tissue>
    </source>
</reference>
<feature type="compositionally biased region" description="Basic and acidic residues" evidence="1">
    <location>
        <begin position="96"/>
        <end position="106"/>
    </location>
</feature>
<accession>A0ABD1Z6W8</accession>
<dbReference type="EMBL" id="JBHFFA010000002">
    <property type="protein sequence ID" value="KAL2643149.1"/>
    <property type="molecule type" value="Genomic_DNA"/>
</dbReference>
<comment type="caution">
    <text evidence="2">The sequence shown here is derived from an EMBL/GenBank/DDBJ whole genome shotgun (WGS) entry which is preliminary data.</text>
</comment>
<feature type="region of interest" description="Disordered" evidence="1">
    <location>
        <begin position="96"/>
        <end position="122"/>
    </location>
</feature>
<organism evidence="2 3">
    <name type="scientific">Riccia fluitans</name>
    <dbReference type="NCBI Taxonomy" id="41844"/>
    <lineage>
        <taxon>Eukaryota</taxon>
        <taxon>Viridiplantae</taxon>
        <taxon>Streptophyta</taxon>
        <taxon>Embryophyta</taxon>
        <taxon>Marchantiophyta</taxon>
        <taxon>Marchantiopsida</taxon>
        <taxon>Marchantiidae</taxon>
        <taxon>Marchantiales</taxon>
        <taxon>Ricciaceae</taxon>
        <taxon>Riccia</taxon>
    </lineage>
</organism>
<evidence type="ECO:0000256" key="1">
    <source>
        <dbReference type="SAM" id="MobiDB-lite"/>
    </source>
</evidence>
<sequence length="122" mass="13774">MEGKNRVRRALGDFFYWSPTEQKDAGTLFSTLQLYRKKKNIVAQLGLRVQTPFDSCRQVTHSTHPYINEEEESSSACSREEALAVFETLLNAVSSSRRDTQPRECLPKATGIEYQVDGGADN</sequence>
<proteinExistence type="predicted"/>
<evidence type="ECO:0000313" key="2">
    <source>
        <dbReference type="EMBL" id="KAL2643149.1"/>
    </source>
</evidence>
<name>A0ABD1Z6W8_9MARC</name>
<protein>
    <submittedName>
        <fullName evidence="2">Uncharacterized protein</fullName>
    </submittedName>
</protein>
<dbReference type="Proteomes" id="UP001605036">
    <property type="component" value="Unassembled WGS sequence"/>
</dbReference>
<keyword evidence="3" id="KW-1185">Reference proteome</keyword>
<gene>
    <name evidence="2" type="ORF">R1flu_010736</name>
</gene>
<dbReference type="AlphaFoldDB" id="A0ABD1Z6W8"/>
<evidence type="ECO:0000313" key="3">
    <source>
        <dbReference type="Proteomes" id="UP001605036"/>
    </source>
</evidence>